<protein>
    <recommendedName>
        <fullName evidence="2">VWFA domain-containing protein</fullName>
    </recommendedName>
</protein>
<dbReference type="Gene3D" id="3.40.50.410">
    <property type="entry name" value="von Willebrand factor, type A domain"/>
    <property type="match status" value="1"/>
</dbReference>
<dbReference type="PANTHER" id="PTHR37464:SF1">
    <property type="entry name" value="BLL2463 PROTEIN"/>
    <property type="match status" value="1"/>
</dbReference>
<dbReference type="PANTHER" id="PTHR37464">
    <property type="entry name" value="BLL2463 PROTEIN"/>
    <property type="match status" value="1"/>
</dbReference>
<dbReference type="Pfam" id="PF07584">
    <property type="entry name" value="BatA"/>
    <property type="match status" value="1"/>
</dbReference>
<proteinExistence type="predicted"/>
<dbReference type="Proteomes" id="UP000536179">
    <property type="component" value="Unassembled WGS sequence"/>
</dbReference>
<accession>A0A7W5DTQ2</accession>
<evidence type="ECO:0000259" key="2">
    <source>
        <dbReference type="PROSITE" id="PS50234"/>
    </source>
</evidence>
<dbReference type="SUPFAM" id="SSF53300">
    <property type="entry name" value="vWA-like"/>
    <property type="match status" value="1"/>
</dbReference>
<evidence type="ECO:0000313" key="4">
    <source>
        <dbReference type="Proteomes" id="UP000536179"/>
    </source>
</evidence>
<dbReference type="Gene3D" id="3.40.50.880">
    <property type="match status" value="1"/>
</dbReference>
<dbReference type="AlphaFoldDB" id="A0A7W5DTQ2"/>
<dbReference type="SUPFAM" id="SSF52317">
    <property type="entry name" value="Class I glutamine amidotransferase-like"/>
    <property type="match status" value="1"/>
</dbReference>
<dbReference type="InterPro" id="IPR011933">
    <property type="entry name" value="Double_TM_dom"/>
</dbReference>
<dbReference type="EMBL" id="JACHXU010000001">
    <property type="protein sequence ID" value="MBB3204376.1"/>
    <property type="molecule type" value="Genomic_DNA"/>
</dbReference>
<dbReference type="InterPro" id="IPR036465">
    <property type="entry name" value="vWFA_dom_sf"/>
</dbReference>
<comment type="caution">
    <text evidence="3">The sequence shown here is derived from an EMBL/GenBank/DDBJ whole genome shotgun (WGS) entry which is preliminary data.</text>
</comment>
<sequence>MSLLFPIYFAGAMAIGLPILFHLIRRQPKGNVPFSSLMFLRPTPPRLTRRSRLENWPLLLCRALALLLLAAAFTRPFFRSASSTEFASQGKRMVVAIDTSASMKRFGLWDDAMEVVEEVIGDLSPADEIAVVTFDTQPLVRFSFEQSRASSPADRAALIRSSIQETVPGWGATDLGVALPFCAELASTYETEDSAGASTQPASIVLISDLQSGSEMERLRSFSWPETLRLDVRQISANEPTNAWVRVLDSSPANSQQELGSAADEGDRIRVRVSNLSTSKDSRFELGWADSDGTPIDVQAIQVVAGQSQVVRLPLSEKPATSVRVWGDDVDFDNTQYFVSPEPRSFEVGMLENEPADLDPRDSLAYYLERTPFGDALRSVSLKRAKKASDLASDFMTMPLVVVTRALDDDETRRLEAYADSGGTVLYVVTDAEVQWQNTVALALASPSLVVEEADVTDYAMLSNIDFRHPLFATMAEPQFNDFTKVRFWSHRRLDGVTDETEVVATFDDDSPAILQRSVGEGHVLVIATGWQPNESQLALSTKFIPLMLNLFAMSTPTSDQQRSYVVGDRVPFGGADSVTLKTSDRNARIVRESDESIILEEPGIYQLDGEGEGGTFAVNVPENESRLEPIDTSEFERLGVLLADSTPEETKLAEERQLQDVELENSQRLWQWLLVGTLVFLGGETLLVRRQT</sequence>
<dbReference type="Pfam" id="PF13519">
    <property type="entry name" value="VWA_2"/>
    <property type="match status" value="1"/>
</dbReference>
<keyword evidence="1" id="KW-0812">Transmembrane</keyword>
<reference evidence="3 4" key="1">
    <citation type="submission" date="2020-08" db="EMBL/GenBank/DDBJ databases">
        <title>Genomic Encyclopedia of Type Strains, Phase III (KMG-III): the genomes of soil and plant-associated and newly described type strains.</title>
        <authorList>
            <person name="Whitman W."/>
        </authorList>
    </citation>
    <scope>NUCLEOTIDE SEQUENCE [LARGE SCALE GENOMIC DNA]</scope>
    <source>
        <strain evidence="3 4">CECT 8075</strain>
    </source>
</reference>
<keyword evidence="1" id="KW-1133">Transmembrane helix</keyword>
<keyword evidence="1" id="KW-0472">Membrane</keyword>
<dbReference type="PROSITE" id="PS50234">
    <property type="entry name" value="VWFA"/>
    <property type="match status" value="1"/>
</dbReference>
<dbReference type="CDD" id="cd00198">
    <property type="entry name" value="vWFA"/>
    <property type="match status" value="1"/>
</dbReference>
<feature type="transmembrane region" description="Helical" evidence="1">
    <location>
        <begin position="56"/>
        <end position="78"/>
    </location>
</feature>
<dbReference type="RefSeq" id="WP_184300345.1">
    <property type="nucleotide sequence ID" value="NZ_JACHXU010000001.1"/>
</dbReference>
<feature type="domain" description="VWFA" evidence="2">
    <location>
        <begin position="92"/>
        <end position="276"/>
    </location>
</feature>
<evidence type="ECO:0000313" key="3">
    <source>
        <dbReference type="EMBL" id="MBB3204376.1"/>
    </source>
</evidence>
<feature type="transmembrane region" description="Helical" evidence="1">
    <location>
        <begin position="6"/>
        <end position="24"/>
    </location>
</feature>
<dbReference type="NCBIfam" id="TIGR02226">
    <property type="entry name" value="two_anch"/>
    <property type="match status" value="1"/>
</dbReference>
<evidence type="ECO:0000256" key="1">
    <source>
        <dbReference type="SAM" id="Phobius"/>
    </source>
</evidence>
<dbReference type="InterPro" id="IPR029062">
    <property type="entry name" value="Class_I_gatase-like"/>
</dbReference>
<organism evidence="3 4">
    <name type="scientific">Aporhodopirellula rubra</name>
    <dbReference type="NCBI Taxonomy" id="980271"/>
    <lineage>
        <taxon>Bacteria</taxon>
        <taxon>Pseudomonadati</taxon>
        <taxon>Planctomycetota</taxon>
        <taxon>Planctomycetia</taxon>
        <taxon>Pirellulales</taxon>
        <taxon>Pirellulaceae</taxon>
        <taxon>Aporhodopirellula</taxon>
    </lineage>
</organism>
<dbReference type="InterPro" id="IPR002035">
    <property type="entry name" value="VWF_A"/>
</dbReference>
<dbReference type="InterPro" id="IPR024163">
    <property type="entry name" value="Aerotolerance_reg_N"/>
</dbReference>
<keyword evidence="4" id="KW-1185">Reference proteome</keyword>
<gene>
    <name evidence="3" type="ORF">FHS27_000140</name>
</gene>
<dbReference type="SMART" id="SM00327">
    <property type="entry name" value="VWA"/>
    <property type="match status" value="1"/>
</dbReference>
<name>A0A7W5DTQ2_9BACT</name>